<reference evidence="2 3" key="1">
    <citation type="journal article" date="2022" name="Int. J. Syst. Evol. Microbiol.">
        <title>Noviherbaspirillum aridicola sp. nov., isolated from an arid soil in Pakistan.</title>
        <authorList>
            <person name="Khan I.U."/>
            <person name="Saqib M."/>
            <person name="Amin A."/>
            <person name="Hussain F."/>
            <person name="Li L."/>
            <person name="Liu Y.H."/>
            <person name="Fang B.Z."/>
            <person name="Ahmed I."/>
            <person name="Li W.J."/>
        </authorList>
    </citation>
    <scope>NUCLEOTIDE SEQUENCE [LARGE SCALE GENOMIC DNA]</scope>
    <source>
        <strain evidence="2 3">NCCP-691</strain>
    </source>
</reference>
<gene>
    <name evidence="2" type="ORF">NCCP691_00050</name>
</gene>
<name>A0ABQ4PYU1_9BURK</name>
<dbReference type="CDD" id="cd02440">
    <property type="entry name" value="AdoMet_MTases"/>
    <property type="match status" value="1"/>
</dbReference>
<sequence>MRNDEIKAVFDGQAAGYDKQWARMSPVRDGLHFLLGSVFADLPGNARILCVGAGTGVEIAYLAKHFTGWTFTAVEPSGPMLDVCRQRASDEGFFSRCHFHEGYLSSLPAGDSYDAATCFLVSQFILDRGERIQFFQGIADRLVAGGLLASADLASDVDSASYPDILRVWIRLMSSAGVHPEILEKTRAAYAKDVGIMPPAQVESIILSAGFSSSVHFYQAGLMHAWYSRRAG</sequence>
<dbReference type="GO" id="GO:0008168">
    <property type="term" value="F:methyltransferase activity"/>
    <property type="evidence" value="ECO:0007669"/>
    <property type="project" value="UniProtKB-KW"/>
</dbReference>
<dbReference type="SUPFAM" id="SSF53335">
    <property type="entry name" value="S-adenosyl-L-methionine-dependent methyltransferases"/>
    <property type="match status" value="1"/>
</dbReference>
<keyword evidence="3" id="KW-1185">Reference proteome</keyword>
<dbReference type="EMBL" id="BPMK01000001">
    <property type="protein sequence ID" value="GIZ49991.1"/>
    <property type="molecule type" value="Genomic_DNA"/>
</dbReference>
<organism evidence="2 3">
    <name type="scientific">Noviherbaspirillum aridicola</name>
    <dbReference type="NCBI Taxonomy" id="2849687"/>
    <lineage>
        <taxon>Bacteria</taxon>
        <taxon>Pseudomonadati</taxon>
        <taxon>Pseudomonadota</taxon>
        <taxon>Betaproteobacteria</taxon>
        <taxon>Burkholderiales</taxon>
        <taxon>Oxalobacteraceae</taxon>
        <taxon>Noviherbaspirillum</taxon>
    </lineage>
</organism>
<keyword evidence="2" id="KW-0808">Transferase</keyword>
<evidence type="ECO:0000313" key="3">
    <source>
        <dbReference type="Proteomes" id="UP000887222"/>
    </source>
</evidence>
<feature type="domain" description="Methyltransferase" evidence="1">
    <location>
        <begin position="48"/>
        <end position="146"/>
    </location>
</feature>
<proteinExistence type="predicted"/>
<dbReference type="Proteomes" id="UP000887222">
    <property type="component" value="Unassembled WGS sequence"/>
</dbReference>
<evidence type="ECO:0000259" key="1">
    <source>
        <dbReference type="Pfam" id="PF13649"/>
    </source>
</evidence>
<dbReference type="InterPro" id="IPR041698">
    <property type="entry name" value="Methyltransf_25"/>
</dbReference>
<protein>
    <submittedName>
        <fullName evidence="2">SAM-dependent methyltransferase</fullName>
    </submittedName>
</protein>
<evidence type="ECO:0000313" key="2">
    <source>
        <dbReference type="EMBL" id="GIZ49991.1"/>
    </source>
</evidence>
<accession>A0ABQ4PYU1</accession>
<keyword evidence="2" id="KW-0489">Methyltransferase</keyword>
<dbReference type="RefSeq" id="WP_220806184.1">
    <property type="nucleotide sequence ID" value="NZ_BPMK01000001.1"/>
</dbReference>
<comment type="caution">
    <text evidence="2">The sequence shown here is derived from an EMBL/GenBank/DDBJ whole genome shotgun (WGS) entry which is preliminary data.</text>
</comment>
<dbReference type="Pfam" id="PF13649">
    <property type="entry name" value="Methyltransf_25"/>
    <property type="match status" value="1"/>
</dbReference>
<dbReference type="InterPro" id="IPR029063">
    <property type="entry name" value="SAM-dependent_MTases_sf"/>
</dbReference>
<dbReference type="GO" id="GO:0032259">
    <property type="term" value="P:methylation"/>
    <property type="evidence" value="ECO:0007669"/>
    <property type="project" value="UniProtKB-KW"/>
</dbReference>
<dbReference type="Gene3D" id="3.40.50.150">
    <property type="entry name" value="Vaccinia Virus protein VP39"/>
    <property type="match status" value="1"/>
</dbReference>